<feature type="non-terminal residue" evidence="1">
    <location>
        <position position="1"/>
    </location>
</feature>
<dbReference type="eggNOG" id="ENOG502T1QA">
    <property type="taxonomic scope" value="Eukaryota"/>
</dbReference>
<evidence type="ECO:0000313" key="2">
    <source>
        <dbReference type="Proteomes" id="UP000266841"/>
    </source>
</evidence>
<organism evidence="1 2">
    <name type="scientific">Thalassiosira oceanica</name>
    <name type="common">Marine diatom</name>
    <dbReference type="NCBI Taxonomy" id="159749"/>
    <lineage>
        <taxon>Eukaryota</taxon>
        <taxon>Sar</taxon>
        <taxon>Stramenopiles</taxon>
        <taxon>Ochrophyta</taxon>
        <taxon>Bacillariophyta</taxon>
        <taxon>Coscinodiscophyceae</taxon>
        <taxon>Thalassiosirophycidae</taxon>
        <taxon>Thalassiosirales</taxon>
        <taxon>Thalassiosiraceae</taxon>
        <taxon>Thalassiosira</taxon>
    </lineage>
</organism>
<name>K0R868_THAOC</name>
<reference evidence="1 2" key="1">
    <citation type="journal article" date="2012" name="Genome Biol.">
        <title>Genome and low-iron response of an oceanic diatom adapted to chronic iron limitation.</title>
        <authorList>
            <person name="Lommer M."/>
            <person name="Specht M."/>
            <person name="Roy A.S."/>
            <person name="Kraemer L."/>
            <person name="Andreson R."/>
            <person name="Gutowska M.A."/>
            <person name="Wolf J."/>
            <person name="Bergner S.V."/>
            <person name="Schilhabel M.B."/>
            <person name="Klostermeier U.C."/>
            <person name="Beiko R.G."/>
            <person name="Rosenstiel P."/>
            <person name="Hippler M."/>
            <person name="Laroche J."/>
        </authorList>
    </citation>
    <scope>NUCLEOTIDE SEQUENCE [LARGE SCALE GENOMIC DNA]</scope>
    <source>
        <strain evidence="1 2">CCMP1005</strain>
    </source>
</reference>
<proteinExistence type="predicted"/>
<gene>
    <name evidence="1" type="ORF">THAOC_36431</name>
</gene>
<dbReference type="AlphaFoldDB" id="K0R868"/>
<evidence type="ECO:0000313" key="1">
    <source>
        <dbReference type="EMBL" id="EJK44986.1"/>
    </source>
</evidence>
<accession>K0R868</accession>
<dbReference type="Proteomes" id="UP000266841">
    <property type="component" value="Unassembled WGS sequence"/>
</dbReference>
<sequence>RQQFGQPNLTALELKIQVGFEPFLTMGFESVQNRRTFLEFEEGFPSKSASIEAGLRGIKSAIIPAMSAESKKKKRSYPHGTGIPPEDVKDDEAVADLFVTLAFFARLGFVQPPCCLKCAHREAGCGAKEGGTSGPCSELVPWRIDANTKIHPDRIEDNIIFLTCQTARSLVAGDCYPDIRWDTRNKRLLHEI</sequence>
<comment type="caution">
    <text evidence="1">The sequence shown here is derived from an EMBL/GenBank/DDBJ whole genome shotgun (WGS) entry which is preliminary data.</text>
</comment>
<dbReference type="OrthoDB" id="48732at2759"/>
<dbReference type="EMBL" id="AGNL01048965">
    <property type="protein sequence ID" value="EJK44986.1"/>
    <property type="molecule type" value="Genomic_DNA"/>
</dbReference>
<protein>
    <submittedName>
        <fullName evidence="1">Uncharacterized protein</fullName>
    </submittedName>
</protein>
<keyword evidence="2" id="KW-1185">Reference proteome</keyword>